<comment type="similarity">
    <text evidence="1">Belongs to the CCM1 family.</text>
</comment>
<dbReference type="PANTHER" id="PTHR47447">
    <property type="entry name" value="OS03G0856100 PROTEIN"/>
    <property type="match status" value="1"/>
</dbReference>
<feature type="region of interest" description="Disordered" evidence="6">
    <location>
        <begin position="988"/>
        <end position="1014"/>
    </location>
</feature>
<organism evidence="8 9">
    <name type="scientific">Elsinoe ampelina</name>
    <dbReference type="NCBI Taxonomy" id="302913"/>
    <lineage>
        <taxon>Eukaryota</taxon>
        <taxon>Fungi</taxon>
        <taxon>Dikarya</taxon>
        <taxon>Ascomycota</taxon>
        <taxon>Pezizomycotina</taxon>
        <taxon>Dothideomycetes</taxon>
        <taxon>Dothideomycetidae</taxon>
        <taxon>Myriangiales</taxon>
        <taxon>Elsinoaceae</taxon>
        <taxon>Elsinoe</taxon>
    </lineage>
</organism>
<evidence type="ECO:0000256" key="6">
    <source>
        <dbReference type="SAM" id="MobiDB-lite"/>
    </source>
</evidence>
<dbReference type="AlphaFoldDB" id="A0A6A6GRV7"/>
<dbReference type="Gene3D" id="1.25.40.10">
    <property type="entry name" value="Tetratricopeptide repeat domain"/>
    <property type="match status" value="2"/>
</dbReference>
<evidence type="ECO:0000313" key="9">
    <source>
        <dbReference type="Proteomes" id="UP000799538"/>
    </source>
</evidence>
<feature type="repeat" description="PPR" evidence="5">
    <location>
        <begin position="737"/>
        <end position="772"/>
    </location>
</feature>
<feature type="region of interest" description="Disordered" evidence="6">
    <location>
        <begin position="98"/>
        <end position="119"/>
    </location>
</feature>
<protein>
    <recommendedName>
        <fullName evidence="7">PROP1-like PPR domain-containing protein</fullName>
    </recommendedName>
</protein>
<dbReference type="PROSITE" id="PS51375">
    <property type="entry name" value="PPR"/>
    <property type="match status" value="2"/>
</dbReference>
<accession>A0A6A6GRV7</accession>
<evidence type="ECO:0000256" key="5">
    <source>
        <dbReference type="PROSITE-ProRule" id="PRU00708"/>
    </source>
</evidence>
<feature type="compositionally biased region" description="Basic and acidic residues" evidence="6">
    <location>
        <begin position="186"/>
        <end position="197"/>
    </location>
</feature>
<comment type="function">
    <text evidence="3">Regulates mitochondrial small subunit maturation by controlling 15S rRNA 5'-end processing. Localizes to the 5' precursor of the 15S rRNA in a position that is subsequently occupied by mS47 in the mature yeast mtSSU. Uses structure and sequence-specific RNA recognition, binding to a single-stranded region of the precursor and specifically recognizing bases -6 to -1. The exchange of Ccm1 for mS47 is coupled to the irreversible removal of precursor rRNA that is accompanied by conformational changes of the mitoribosomal proteins uS5m and mS26. These conformational changes signal completion of 5'-end rRNA processing through protection of the mature 5'-end of the 15S rRNA and stabilization of mS47. The removal of the 5' precursor together with the dissociation of Ccm1 may be catalyzed by the 5'-3' exoribonuclease Pet127. Involved in the specific removal of group I introns in mitochondrial encoded transcripts.</text>
</comment>
<dbReference type="NCBIfam" id="TIGR00756">
    <property type="entry name" value="PPR"/>
    <property type="match status" value="4"/>
</dbReference>
<evidence type="ECO:0000256" key="2">
    <source>
        <dbReference type="ARBA" id="ARBA00022737"/>
    </source>
</evidence>
<sequence>MLERASACLESSIWCSRNASKRTRGSKRLLHSAFWSHGATYLDLLPFAFDAHRSTVPTAVTSPSSQGHPAPQRADVPFLDFLYPAQALAFLSRTFGSSADHPRRRHVVGSRRYSSLPRPSHARDIRIAQLRSFSQQSPLDVLAEHSEDPLGLELDVSNPDAEQDGHAMAVVKQGKTSQMQLSQQHQRKESAEADRGTHKSTSLGAFEEIIRNPSPDTPLPRVRALWNVLTDTQKSNASLKRSLHLWLSSRTQHGTRSEAWAWSKEILSQISPEERSSTVYRSAISVALKGSDVTLAETLLHEACARGLRSDFGANLLMRHHLRQRKFDQAVSLMTTMRDYSTLVGESAIYYKTFEGIEGAAWHTSWLPALMRYLNDQTSTGNPLATFREIFARVASRFPGWIAHKTGGQFNARVVAFKKFLDEMKFRPWATLAYEAMLFRLLSNTKSSHKERFSRLTAQLWGEYMRVQGVGPSKALMMQILQAWESDRLLWRNIRYKEGEPALHPKLLRLDWEKHFGNLDHMARVKLSVLAARAGDVAEVESLAHGLLEGPRQNHDPDYFWTYVFVHARRRDAAAAQDAFDRIVNEFRLRPSVQTWDMLLHAYDRADDLDGALRCFKHRQAEQVKIMPQSISSLLNLYAKLGDADAIKELIDYAREMNVPIDTWMMNSLIVAHAQAGHVDWATETFEETIKQRKAGQISGSLRIPFNSVLSLHAQQKNFPAAISIYRQMKTKGIPFDDQSYASMVMALCQQRRPDSAWRIVNKVMAKEGFQPTAFHYTQVMIGFVNTREYRYAIDVYHKMEMAGIKPTIGTKAAYLKAKALNEHLSKQHDEPLPHEQIEGQEIDDPRPLDDTIRELLDALEEDVEFGDKDFGLRDIRVVEAKTSLFETLIQLHGRRRCFDAAWQLFHTATNYVSVKGNEIPPFRLITAMMSVYCRAGEHEEVERCWNLLVQEANRRRLVQLPELASKDPMTGVTDTAEESASERLLDSITNHPPEDASPPASTSGPRISPHPAPSKRFLLSVPFRYLTRSLTQSPSLPASRISSLLSTLLSLLDQSYTLDHKTWNTLIQSLMSLHPPRVLLAYTLTERFLTPSFPGWRYPSRIVALDFGVQNNSRRAEGVEYMAYPQRYVRAGERLPTYRTMVYLASGLLELRRRETTGWEAGVREEMSNGELRGQVGSVDAVMRRAPKTVANVRELPIVYDGLQRRLIRGGGEGGRGERWYSEQG</sequence>
<gene>
    <name evidence="8" type="ORF">BDZ85DRAFT_315712</name>
</gene>
<feature type="repeat" description="PPR" evidence="5">
    <location>
        <begin position="773"/>
        <end position="807"/>
    </location>
</feature>
<evidence type="ECO:0000256" key="1">
    <source>
        <dbReference type="ARBA" id="ARBA00006192"/>
    </source>
</evidence>
<evidence type="ECO:0000313" key="8">
    <source>
        <dbReference type="EMBL" id="KAF2228240.1"/>
    </source>
</evidence>
<dbReference type="PANTHER" id="PTHR47447:SF17">
    <property type="entry name" value="OS12G0638900 PROTEIN"/>
    <property type="match status" value="1"/>
</dbReference>
<dbReference type="Proteomes" id="UP000799538">
    <property type="component" value="Unassembled WGS sequence"/>
</dbReference>
<dbReference type="OrthoDB" id="185373at2759"/>
<feature type="domain" description="PROP1-like PPR" evidence="7">
    <location>
        <begin position="567"/>
        <end position="656"/>
    </location>
</feature>
<evidence type="ECO:0000256" key="3">
    <source>
        <dbReference type="ARBA" id="ARBA00044493"/>
    </source>
</evidence>
<evidence type="ECO:0000256" key="4">
    <source>
        <dbReference type="ARBA" id="ARBA00044511"/>
    </source>
</evidence>
<keyword evidence="9" id="KW-1185">Reference proteome</keyword>
<keyword evidence="2" id="KW-0677">Repeat</keyword>
<feature type="region of interest" description="Disordered" evidence="6">
    <location>
        <begin position="171"/>
        <end position="200"/>
    </location>
</feature>
<comment type="subunit">
    <text evidence="4">Binds to mitochondrial small subunit 15S rRNA.</text>
</comment>
<dbReference type="InterPro" id="IPR011990">
    <property type="entry name" value="TPR-like_helical_dom_sf"/>
</dbReference>
<dbReference type="InterPro" id="IPR033443">
    <property type="entry name" value="PROP1-like_PPR_dom"/>
</dbReference>
<feature type="compositionally biased region" description="Polar residues" evidence="6">
    <location>
        <begin position="174"/>
        <end position="184"/>
    </location>
</feature>
<dbReference type="InterPro" id="IPR002885">
    <property type="entry name" value="PPR_rpt"/>
</dbReference>
<evidence type="ECO:0000259" key="7">
    <source>
        <dbReference type="Pfam" id="PF17177"/>
    </source>
</evidence>
<dbReference type="EMBL" id="ML992501">
    <property type="protein sequence ID" value="KAF2228240.1"/>
    <property type="molecule type" value="Genomic_DNA"/>
</dbReference>
<dbReference type="Pfam" id="PF01535">
    <property type="entry name" value="PPR"/>
    <property type="match status" value="3"/>
</dbReference>
<name>A0A6A6GRV7_9PEZI</name>
<proteinExistence type="inferred from homology"/>
<dbReference type="Pfam" id="PF17177">
    <property type="entry name" value="PPR_long"/>
    <property type="match status" value="1"/>
</dbReference>
<dbReference type="Pfam" id="PF13812">
    <property type="entry name" value="PPR_3"/>
    <property type="match status" value="1"/>
</dbReference>
<reference evidence="9" key="1">
    <citation type="journal article" date="2020" name="Stud. Mycol.">
        <title>101 Dothideomycetes genomes: A test case for predicting lifestyles and emergence of pathogens.</title>
        <authorList>
            <person name="Haridas S."/>
            <person name="Albert R."/>
            <person name="Binder M."/>
            <person name="Bloem J."/>
            <person name="LaButti K."/>
            <person name="Salamov A."/>
            <person name="Andreopoulos B."/>
            <person name="Baker S."/>
            <person name="Barry K."/>
            <person name="Bills G."/>
            <person name="Bluhm B."/>
            <person name="Cannon C."/>
            <person name="Castanera R."/>
            <person name="Culley D."/>
            <person name="Daum C."/>
            <person name="Ezra D."/>
            <person name="Gonzalez J."/>
            <person name="Henrissat B."/>
            <person name="Kuo A."/>
            <person name="Liang C."/>
            <person name="Lipzen A."/>
            <person name="Lutzoni F."/>
            <person name="Magnuson J."/>
            <person name="Mondo S."/>
            <person name="Nolan M."/>
            <person name="Ohm R."/>
            <person name="Pangilinan J."/>
            <person name="Park H.-J."/>
            <person name="Ramirez L."/>
            <person name="Alfaro M."/>
            <person name="Sun H."/>
            <person name="Tritt A."/>
            <person name="Yoshinaga Y."/>
            <person name="Zwiers L.-H."/>
            <person name="Turgeon B."/>
            <person name="Goodwin S."/>
            <person name="Spatafora J."/>
            <person name="Crous P."/>
            <person name="Grigoriev I."/>
        </authorList>
    </citation>
    <scope>NUCLEOTIDE SEQUENCE [LARGE SCALE GENOMIC DNA]</scope>
    <source>
        <strain evidence="9">CECT 20119</strain>
    </source>
</reference>